<keyword evidence="1 7" id="KW-0808">Transferase</keyword>
<dbReference type="PANTHER" id="PTHR11735:SF6">
    <property type="entry name" value="TRNA N6-ADENOSINE THREONYLCARBAMOYLTRANSFERASE, MITOCHONDRIAL"/>
    <property type="match status" value="1"/>
</dbReference>
<comment type="similarity">
    <text evidence="7">Belongs to the KAE1 / TsaD family.</text>
</comment>
<keyword evidence="10" id="KW-1185">Reference proteome</keyword>
<dbReference type="EC" id="2.3.1.234" evidence="7"/>
<feature type="binding site" evidence="7">
    <location>
        <begin position="133"/>
        <end position="137"/>
    </location>
    <ligand>
        <name>substrate</name>
    </ligand>
</feature>
<dbReference type="Gene3D" id="3.30.420.40">
    <property type="match status" value="2"/>
</dbReference>
<evidence type="ECO:0000313" key="9">
    <source>
        <dbReference type="EMBL" id="MFD1673642.1"/>
    </source>
</evidence>
<dbReference type="InterPro" id="IPR017861">
    <property type="entry name" value="KAE1/TsaD"/>
</dbReference>
<sequence>MIILGIETSCDETSAALVADGRTLLGEVTATQMEIHAAFGGVVPEVASRHHVTSITQVVDKVMKDTQMSLDDVDAIAVTCGPGLLGSLLVGVSAAKGYALASGKPLIGVHHIAGHVAAAAIESDVAWPVLCLVVSGGHTELLTVDKSFQFEKLGATKDDAAGEAYDKVARLLGLAYPGGPKVDKLAQIGNASAYDFPRALLDEDTFDFSFSGLKSAVNNALTKQRNRREEIVSEDVCASFQAAVIDVLLEKTRRAIATTGLRQVVVAGGVAANQGLRQAMESFAVAEQVDVVFPPLRFCTDNAAMIAAAGYYRFCQGHQDDLYLNAYAQLPLEVWQAWPRHTADIYLS</sequence>
<dbReference type="CDD" id="cd24133">
    <property type="entry name" value="ASKHA_NBD_TsaD_bac"/>
    <property type="match status" value="1"/>
</dbReference>
<feature type="binding site" evidence="7">
    <location>
        <position position="301"/>
    </location>
    <ligand>
        <name>Fe cation</name>
        <dbReference type="ChEBI" id="CHEBI:24875"/>
    </ligand>
</feature>
<feature type="binding site" evidence="7">
    <location>
        <position position="273"/>
    </location>
    <ligand>
        <name>substrate</name>
    </ligand>
</feature>
<proteinExistence type="inferred from homology"/>
<dbReference type="InterPro" id="IPR000905">
    <property type="entry name" value="Gcp-like_dom"/>
</dbReference>
<evidence type="ECO:0000256" key="6">
    <source>
        <dbReference type="ARBA" id="ARBA00048117"/>
    </source>
</evidence>
<comment type="cofactor">
    <cofactor evidence="7">
        <name>Fe(2+)</name>
        <dbReference type="ChEBI" id="CHEBI:29033"/>
    </cofactor>
    <text evidence="7">Binds 1 Fe(2+) ion per subunit.</text>
</comment>
<keyword evidence="5 7" id="KW-0012">Acyltransferase</keyword>
<keyword evidence="3 7" id="KW-0479">Metal-binding</keyword>
<dbReference type="Pfam" id="PF00814">
    <property type="entry name" value="TsaD"/>
    <property type="match status" value="1"/>
</dbReference>
<feature type="binding site" evidence="7">
    <location>
        <position position="179"/>
    </location>
    <ligand>
        <name>substrate</name>
    </ligand>
</feature>
<evidence type="ECO:0000256" key="5">
    <source>
        <dbReference type="ARBA" id="ARBA00023315"/>
    </source>
</evidence>
<feature type="domain" description="Gcp-like" evidence="8">
    <location>
        <begin position="24"/>
        <end position="307"/>
    </location>
</feature>
<dbReference type="SUPFAM" id="SSF53067">
    <property type="entry name" value="Actin-like ATPase domain"/>
    <property type="match status" value="2"/>
</dbReference>
<keyword evidence="2 7" id="KW-0819">tRNA processing</keyword>
<evidence type="ECO:0000256" key="7">
    <source>
        <dbReference type="HAMAP-Rule" id="MF_01445"/>
    </source>
</evidence>
<keyword evidence="7" id="KW-0963">Cytoplasm</keyword>
<dbReference type="PANTHER" id="PTHR11735">
    <property type="entry name" value="TRNA N6-ADENOSINE THREONYLCARBAMOYLTRANSFERASE"/>
    <property type="match status" value="1"/>
</dbReference>
<dbReference type="RefSeq" id="WP_377941116.1">
    <property type="nucleotide sequence ID" value="NZ_JBHUCX010000009.1"/>
</dbReference>
<name>A0ABW4JF38_9BACL</name>
<comment type="catalytic activity">
    <reaction evidence="6 7">
        <text>L-threonylcarbamoyladenylate + adenosine(37) in tRNA = N(6)-L-threonylcarbamoyladenosine(37) in tRNA + AMP + H(+)</text>
        <dbReference type="Rhea" id="RHEA:37059"/>
        <dbReference type="Rhea" id="RHEA-COMP:10162"/>
        <dbReference type="Rhea" id="RHEA-COMP:10163"/>
        <dbReference type="ChEBI" id="CHEBI:15378"/>
        <dbReference type="ChEBI" id="CHEBI:73682"/>
        <dbReference type="ChEBI" id="CHEBI:74411"/>
        <dbReference type="ChEBI" id="CHEBI:74418"/>
        <dbReference type="ChEBI" id="CHEBI:456215"/>
        <dbReference type="EC" id="2.3.1.234"/>
    </reaction>
</comment>
<feature type="binding site" evidence="7">
    <location>
        <position position="183"/>
    </location>
    <ligand>
        <name>substrate</name>
    </ligand>
</feature>
<feature type="binding site" evidence="7">
    <location>
        <position position="111"/>
    </location>
    <ligand>
        <name>Fe cation</name>
        <dbReference type="ChEBI" id="CHEBI:24875"/>
    </ligand>
</feature>
<dbReference type="InterPro" id="IPR022450">
    <property type="entry name" value="TsaD"/>
</dbReference>
<evidence type="ECO:0000256" key="4">
    <source>
        <dbReference type="ARBA" id="ARBA00023004"/>
    </source>
</evidence>
<evidence type="ECO:0000256" key="3">
    <source>
        <dbReference type="ARBA" id="ARBA00022723"/>
    </source>
</evidence>
<evidence type="ECO:0000313" key="10">
    <source>
        <dbReference type="Proteomes" id="UP001597079"/>
    </source>
</evidence>
<reference evidence="10" key="1">
    <citation type="journal article" date="2019" name="Int. J. Syst. Evol. Microbiol.">
        <title>The Global Catalogue of Microorganisms (GCM) 10K type strain sequencing project: providing services to taxonomists for standard genome sequencing and annotation.</title>
        <authorList>
            <consortium name="The Broad Institute Genomics Platform"/>
            <consortium name="The Broad Institute Genome Sequencing Center for Infectious Disease"/>
            <person name="Wu L."/>
            <person name="Ma J."/>
        </authorList>
    </citation>
    <scope>NUCLEOTIDE SEQUENCE [LARGE SCALE GENOMIC DNA]</scope>
    <source>
        <strain evidence="10">CGMCC 1.12286</strain>
    </source>
</reference>
<organism evidence="9 10">
    <name type="scientific">Alicyclobacillus fodiniaquatilis</name>
    <dbReference type="NCBI Taxonomy" id="1661150"/>
    <lineage>
        <taxon>Bacteria</taxon>
        <taxon>Bacillati</taxon>
        <taxon>Bacillota</taxon>
        <taxon>Bacilli</taxon>
        <taxon>Bacillales</taxon>
        <taxon>Alicyclobacillaceae</taxon>
        <taxon>Alicyclobacillus</taxon>
    </lineage>
</organism>
<dbReference type="PRINTS" id="PR00789">
    <property type="entry name" value="OSIALOPTASE"/>
</dbReference>
<dbReference type="NCBIfam" id="TIGR00329">
    <property type="entry name" value="gcp_kae1"/>
    <property type="match status" value="1"/>
</dbReference>
<dbReference type="GO" id="GO:0061711">
    <property type="term" value="F:tRNA N(6)-L-threonylcarbamoyladenine synthase activity"/>
    <property type="evidence" value="ECO:0007669"/>
    <property type="project" value="UniProtKB-EC"/>
</dbReference>
<feature type="binding site" evidence="7">
    <location>
        <position position="115"/>
    </location>
    <ligand>
        <name>Fe cation</name>
        <dbReference type="ChEBI" id="CHEBI:24875"/>
    </ligand>
</feature>
<accession>A0ABW4JF38</accession>
<evidence type="ECO:0000256" key="1">
    <source>
        <dbReference type="ARBA" id="ARBA00022679"/>
    </source>
</evidence>
<gene>
    <name evidence="7 9" type="primary">tsaD</name>
    <name evidence="9" type="ORF">ACFSB2_02820</name>
</gene>
<feature type="binding site" evidence="7">
    <location>
        <position position="166"/>
    </location>
    <ligand>
        <name>substrate</name>
    </ligand>
</feature>
<evidence type="ECO:0000259" key="8">
    <source>
        <dbReference type="Pfam" id="PF00814"/>
    </source>
</evidence>
<keyword evidence="4 7" id="KW-0408">Iron</keyword>
<comment type="caution">
    <text evidence="9">The sequence shown here is derived from an EMBL/GenBank/DDBJ whole genome shotgun (WGS) entry which is preliminary data.</text>
</comment>
<dbReference type="HAMAP" id="MF_01445">
    <property type="entry name" value="TsaD"/>
    <property type="match status" value="1"/>
</dbReference>
<comment type="subcellular location">
    <subcellularLocation>
        <location evidence="7">Cytoplasm</location>
    </subcellularLocation>
</comment>
<comment type="function">
    <text evidence="7">Required for the formation of a threonylcarbamoyl group on adenosine at position 37 (t(6)A37) in tRNAs that read codons beginning with adenine. Is involved in the transfer of the threonylcarbamoyl moiety of threonylcarbamoyl-AMP (TC-AMP) to the N6 group of A37, together with TsaE and TsaB. TsaD likely plays a direct catalytic role in this reaction.</text>
</comment>
<protein>
    <recommendedName>
        <fullName evidence="7">tRNA N6-adenosine threonylcarbamoyltransferase</fullName>
        <ecNumber evidence="7">2.3.1.234</ecNumber>
    </recommendedName>
    <alternativeName>
        <fullName evidence="7">N6-L-threonylcarbamoyladenine synthase</fullName>
        <shortName evidence="7">t(6)A synthase</shortName>
    </alternativeName>
    <alternativeName>
        <fullName evidence="7">t(6)A37 threonylcarbamoyladenosine biosynthesis protein TsaD</fullName>
    </alternativeName>
    <alternativeName>
        <fullName evidence="7">tRNA threonylcarbamoyladenosine biosynthesis protein TsaD</fullName>
    </alternativeName>
</protein>
<dbReference type="InterPro" id="IPR043129">
    <property type="entry name" value="ATPase_NBD"/>
</dbReference>
<dbReference type="EMBL" id="JBHUCX010000009">
    <property type="protein sequence ID" value="MFD1673642.1"/>
    <property type="molecule type" value="Genomic_DNA"/>
</dbReference>
<dbReference type="Proteomes" id="UP001597079">
    <property type="component" value="Unassembled WGS sequence"/>
</dbReference>
<dbReference type="NCBIfam" id="TIGR03723">
    <property type="entry name" value="T6A_TsaD_YgjD"/>
    <property type="match status" value="1"/>
</dbReference>
<evidence type="ECO:0000256" key="2">
    <source>
        <dbReference type="ARBA" id="ARBA00022694"/>
    </source>
</evidence>